<dbReference type="PROSITE" id="PS50110">
    <property type="entry name" value="RESPONSE_REGULATORY"/>
    <property type="match status" value="1"/>
</dbReference>
<dbReference type="Gene3D" id="3.40.50.2300">
    <property type="match status" value="1"/>
</dbReference>
<evidence type="ECO:0000313" key="4">
    <source>
        <dbReference type="EMBL" id="KDR40276.1"/>
    </source>
</evidence>
<dbReference type="InterPro" id="IPR001789">
    <property type="entry name" value="Sig_transdc_resp-reg_receiver"/>
</dbReference>
<dbReference type="AlphaFoldDB" id="A0A069PSK8"/>
<protein>
    <submittedName>
        <fullName evidence="4">Chemotaxis protein CheY</fullName>
    </submittedName>
</protein>
<evidence type="ECO:0000313" key="5">
    <source>
        <dbReference type="Proteomes" id="UP000027466"/>
    </source>
</evidence>
<dbReference type="PANTHER" id="PTHR44591:SF3">
    <property type="entry name" value="RESPONSE REGULATORY DOMAIN-CONTAINING PROTEIN"/>
    <property type="match status" value="1"/>
</dbReference>
<dbReference type="InterPro" id="IPR050595">
    <property type="entry name" value="Bact_response_regulator"/>
</dbReference>
<name>A0A069PSK8_9BURK</name>
<dbReference type="STRING" id="60547.GCA_000751215_01468"/>
<accession>A0A069PSK8</accession>
<feature type="modified residue" description="4-aspartylphosphate" evidence="2">
    <location>
        <position position="52"/>
    </location>
</feature>
<sequence>MGTVLIVDDEPDILYVLELILTERGYRVVKASNGQHGLEQALSVLPDLVLCDWMMPIMDGVGLFWALKRTPKLQAIPVVFMSAAQPPGEVLGAGFLRKPFDMPDLFAVLEQYVRR</sequence>
<proteinExistence type="predicted"/>
<dbReference type="PANTHER" id="PTHR44591">
    <property type="entry name" value="STRESS RESPONSE REGULATOR PROTEIN 1"/>
    <property type="match status" value="1"/>
</dbReference>
<dbReference type="Proteomes" id="UP000027466">
    <property type="component" value="Unassembled WGS sequence"/>
</dbReference>
<organism evidence="4 5">
    <name type="scientific">Caballeronia glathei</name>
    <dbReference type="NCBI Taxonomy" id="60547"/>
    <lineage>
        <taxon>Bacteria</taxon>
        <taxon>Pseudomonadati</taxon>
        <taxon>Pseudomonadota</taxon>
        <taxon>Betaproteobacteria</taxon>
        <taxon>Burkholderiales</taxon>
        <taxon>Burkholderiaceae</taxon>
        <taxon>Caballeronia</taxon>
    </lineage>
</organism>
<dbReference type="SUPFAM" id="SSF52172">
    <property type="entry name" value="CheY-like"/>
    <property type="match status" value="1"/>
</dbReference>
<keyword evidence="5" id="KW-1185">Reference proteome</keyword>
<evidence type="ECO:0000256" key="2">
    <source>
        <dbReference type="PROSITE-ProRule" id="PRU00169"/>
    </source>
</evidence>
<evidence type="ECO:0000256" key="1">
    <source>
        <dbReference type="ARBA" id="ARBA00022553"/>
    </source>
</evidence>
<dbReference type="EMBL" id="JFHC01000043">
    <property type="protein sequence ID" value="KDR40276.1"/>
    <property type="molecule type" value="Genomic_DNA"/>
</dbReference>
<comment type="caution">
    <text evidence="4">The sequence shown here is derived from an EMBL/GenBank/DDBJ whole genome shotgun (WGS) entry which is preliminary data.</text>
</comment>
<dbReference type="InterPro" id="IPR011006">
    <property type="entry name" value="CheY-like_superfamily"/>
</dbReference>
<keyword evidence="1 2" id="KW-0597">Phosphoprotein</keyword>
<dbReference type="SMART" id="SM00448">
    <property type="entry name" value="REC"/>
    <property type="match status" value="1"/>
</dbReference>
<dbReference type="GO" id="GO:0000160">
    <property type="term" value="P:phosphorelay signal transduction system"/>
    <property type="evidence" value="ECO:0007669"/>
    <property type="project" value="InterPro"/>
</dbReference>
<dbReference type="Pfam" id="PF00072">
    <property type="entry name" value="Response_reg"/>
    <property type="match status" value="1"/>
</dbReference>
<gene>
    <name evidence="4" type="ORF">BG61_26620</name>
</gene>
<evidence type="ECO:0000259" key="3">
    <source>
        <dbReference type="PROSITE" id="PS50110"/>
    </source>
</evidence>
<feature type="domain" description="Response regulatory" evidence="3">
    <location>
        <begin position="3"/>
        <end position="113"/>
    </location>
</feature>
<dbReference type="RefSeq" id="WP_035927880.1">
    <property type="nucleotide sequence ID" value="NZ_CADFFX010000007.1"/>
</dbReference>
<reference evidence="4 5" key="1">
    <citation type="submission" date="2014-03" db="EMBL/GenBank/DDBJ databases">
        <title>Draft Genome Sequences of Four Burkholderia Strains.</title>
        <authorList>
            <person name="Liu X.Y."/>
            <person name="Li C.X."/>
            <person name="Xu J.H."/>
        </authorList>
    </citation>
    <scope>NUCLEOTIDE SEQUENCE [LARGE SCALE GENOMIC DNA]</scope>
    <source>
        <strain evidence="4 5">DSM 50014</strain>
    </source>
</reference>